<evidence type="ECO:0000256" key="1">
    <source>
        <dbReference type="SAM" id="Coils"/>
    </source>
</evidence>
<proteinExistence type="predicted"/>
<reference evidence="4 5" key="2">
    <citation type="submission" date="2020-05" db="EMBL/GenBank/DDBJ databases">
        <authorList>
            <person name="Campoy J."/>
            <person name="Schneeberger K."/>
            <person name="Spophaly S."/>
        </authorList>
    </citation>
    <scope>NUCLEOTIDE SEQUENCE [LARGE SCALE GENOMIC DNA]</scope>
    <source>
        <strain evidence="4">PruArmRojPasFocal</strain>
    </source>
</reference>
<protein>
    <submittedName>
        <fullName evidence="4">Uncharacterized protein</fullName>
    </submittedName>
</protein>
<evidence type="ECO:0000256" key="2">
    <source>
        <dbReference type="SAM" id="MobiDB-lite"/>
    </source>
</evidence>
<evidence type="ECO:0000313" key="3">
    <source>
        <dbReference type="EMBL" id="CAB4282520.1"/>
    </source>
</evidence>
<keyword evidence="1" id="KW-0175">Coiled coil</keyword>
<name>A0A6J5XLN3_PRUAR</name>
<dbReference type="EMBL" id="CAEKKB010000006">
    <property type="protein sequence ID" value="CAB4312932.1"/>
    <property type="molecule type" value="Genomic_DNA"/>
</dbReference>
<sequence>MKRARDIRDQLEELLERVEIELVSNLSDYETIKKASSLILQSFKRIDLIEQSNIHRPSIYIPSSGLSQVKMKGQTTLNPPTYRVIYEFIPDFWDIYEYILNVAENLQFAPLPPCPLRWAVCVRNDGEKGLRGKQEEEAVDEDRDLALGSIQRQRGQWR</sequence>
<accession>A0A6J5XLN3</accession>
<evidence type="ECO:0000313" key="5">
    <source>
        <dbReference type="Proteomes" id="UP000507222"/>
    </source>
</evidence>
<organism evidence="4 6">
    <name type="scientific">Prunus armeniaca</name>
    <name type="common">Apricot</name>
    <name type="synonym">Armeniaca vulgaris</name>
    <dbReference type="NCBI Taxonomy" id="36596"/>
    <lineage>
        <taxon>Eukaryota</taxon>
        <taxon>Viridiplantae</taxon>
        <taxon>Streptophyta</taxon>
        <taxon>Embryophyta</taxon>
        <taxon>Tracheophyta</taxon>
        <taxon>Spermatophyta</taxon>
        <taxon>Magnoliopsida</taxon>
        <taxon>eudicotyledons</taxon>
        <taxon>Gunneridae</taxon>
        <taxon>Pentapetalae</taxon>
        <taxon>rosids</taxon>
        <taxon>fabids</taxon>
        <taxon>Rosales</taxon>
        <taxon>Rosaceae</taxon>
        <taxon>Amygdaloideae</taxon>
        <taxon>Amygdaleae</taxon>
        <taxon>Prunus</taxon>
    </lineage>
</organism>
<evidence type="ECO:0000313" key="4">
    <source>
        <dbReference type="EMBL" id="CAB4312932.1"/>
    </source>
</evidence>
<gene>
    <name evidence="3" type="ORF">CURHAP_LOCUS36016</name>
    <name evidence="4" type="ORF">ORAREDHAP_LOCUS35629</name>
</gene>
<reference evidence="6" key="1">
    <citation type="journal article" date="2020" name="Genome Biol.">
        <title>Gamete binning: chromosome-level and haplotype-resolved genome assembly enabled by high-throughput single-cell sequencing of gamete genomes.</title>
        <authorList>
            <person name="Campoy J.A."/>
            <person name="Sun H."/>
            <person name="Goel M."/>
            <person name="Jiao W.-B."/>
            <person name="Folz-Donahue K."/>
            <person name="Wang N."/>
            <person name="Rubio M."/>
            <person name="Liu C."/>
            <person name="Kukat C."/>
            <person name="Ruiz D."/>
            <person name="Huettel B."/>
            <person name="Schneeberger K."/>
        </authorList>
    </citation>
    <scope>NUCLEOTIDE SEQUENCE [LARGE SCALE GENOMIC DNA]</scope>
    <source>
        <strain evidence="6">cv. Rojo Pasion</strain>
    </source>
</reference>
<feature type="coiled-coil region" evidence="1">
    <location>
        <begin position="1"/>
        <end position="28"/>
    </location>
</feature>
<keyword evidence="6" id="KW-1185">Reference proteome</keyword>
<dbReference type="AlphaFoldDB" id="A0A6J5XLN3"/>
<feature type="region of interest" description="Disordered" evidence="2">
    <location>
        <begin position="131"/>
        <end position="158"/>
    </location>
</feature>
<dbReference type="EMBL" id="CAEKDK010000006">
    <property type="protein sequence ID" value="CAB4282520.1"/>
    <property type="molecule type" value="Genomic_DNA"/>
</dbReference>
<dbReference type="Proteomes" id="UP000507222">
    <property type="component" value="Unassembled WGS sequence"/>
</dbReference>
<evidence type="ECO:0000313" key="6">
    <source>
        <dbReference type="Proteomes" id="UP000507245"/>
    </source>
</evidence>
<dbReference type="Proteomes" id="UP000507245">
    <property type="component" value="Unassembled WGS sequence"/>
</dbReference>